<keyword evidence="6" id="KW-0211">Defensin</keyword>
<dbReference type="InterPro" id="IPR025933">
    <property type="entry name" value="Beta_defensin_dom"/>
</dbReference>
<organism evidence="8 9">
    <name type="scientific">Lynx canadensis</name>
    <name type="common">Canada lynx</name>
    <name type="synonym">Felis canadensis</name>
    <dbReference type="NCBI Taxonomy" id="61383"/>
    <lineage>
        <taxon>Eukaryota</taxon>
        <taxon>Metazoa</taxon>
        <taxon>Chordata</taxon>
        <taxon>Craniata</taxon>
        <taxon>Vertebrata</taxon>
        <taxon>Euteleostomi</taxon>
        <taxon>Mammalia</taxon>
        <taxon>Eutheria</taxon>
        <taxon>Laurasiatheria</taxon>
        <taxon>Carnivora</taxon>
        <taxon>Feliformia</taxon>
        <taxon>Felidae</taxon>
        <taxon>Felinae</taxon>
        <taxon>Lynx</taxon>
    </lineage>
</organism>
<evidence type="ECO:0000256" key="1">
    <source>
        <dbReference type="ARBA" id="ARBA00004613"/>
    </source>
</evidence>
<evidence type="ECO:0000259" key="7">
    <source>
        <dbReference type="Pfam" id="PF13841"/>
    </source>
</evidence>
<dbReference type="GO" id="GO:0005576">
    <property type="term" value="C:extracellular region"/>
    <property type="evidence" value="ECO:0007669"/>
    <property type="project" value="UniProtKB-SubCell"/>
</dbReference>
<comment type="function">
    <text evidence="6">Has antibacterial activity.</text>
</comment>
<keyword evidence="3 6" id="KW-0964">Secreted</keyword>
<feature type="signal peptide" evidence="6">
    <location>
        <begin position="1"/>
        <end position="18"/>
    </location>
</feature>
<evidence type="ECO:0000256" key="4">
    <source>
        <dbReference type="ARBA" id="ARBA00022729"/>
    </source>
</evidence>
<evidence type="ECO:0000256" key="5">
    <source>
        <dbReference type="ARBA" id="ARBA00023157"/>
    </source>
</evidence>
<keyword evidence="9" id="KW-1185">Reference proteome</keyword>
<protein>
    <recommendedName>
        <fullName evidence="6">Beta-defensin</fullName>
    </recommendedName>
</protein>
<reference evidence="8" key="2">
    <citation type="submission" date="2025-09" db="UniProtKB">
        <authorList>
            <consortium name="Ensembl"/>
        </authorList>
    </citation>
    <scope>IDENTIFICATION</scope>
</reference>
<feature type="domain" description="Beta-defensin" evidence="7">
    <location>
        <begin position="28"/>
        <end position="58"/>
    </location>
</feature>
<proteinExistence type="inferred from homology"/>
<evidence type="ECO:0000256" key="2">
    <source>
        <dbReference type="ARBA" id="ARBA00007371"/>
    </source>
</evidence>
<evidence type="ECO:0000313" key="8">
    <source>
        <dbReference type="Ensembl" id="ENSLCNP00005007291.1"/>
    </source>
</evidence>
<sequence>MKIPVLLILFFLLPIATRVKCPVKDTYSCFVKRGKCRQECHDFEKPVGFCRKLNAKCCM</sequence>
<reference evidence="8" key="1">
    <citation type="submission" date="2025-08" db="UniProtKB">
        <authorList>
            <consortium name="Ensembl"/>
        </authorList>
    </citation>
    <scope>IDENTIFICATION</scope>
</reference>
<evidence type="ECO:0000256" key="3">
    <source>
        <dbReference type="ARBA" id="ARBA00022525"/>
    </source>
</evidence>
<comment type="subcellular location">
    <subcellularLocation>
        <location evidence="1 6">Secreted</location>
    </subcellularLocation>
</comment>
<keyword evidence="6" id="KW-0044">Antibiotic</keyword>
<evidence type="ECO:0000313" key="9">
    <source>
        <dbReference type="Proteomes" id="UP000472241"/>
    </source>
</evidence>
<evidence type="ECO:0000256" key="6">
    <source>
        <dbReference type="RuleBase" id="RU231113"/>
    </source>
</evidence>
<dbReference type="Proteomes" id="UP000472241">
    <property type="component" value="Unplaced"/>
</dbReference>
<dbReference type="GO" id="GO:0042742">
    <property type="term" value="P:defense response to bacterium"/>
    <property type="evidence" value="ECO:0007669"/>
    <property type="project" value="UniProtKB-UniRule"/>
</dbReference>
<feature type="chain" id="PRO_5025705679" description="Beta-defensin" evidence="6">
    <location>
        <begin position="19"/>
        <end position="59"/>
    </location>
</feature>
<dbReference type="Pfam" id="PF13841">
    <property type="entry name" value="Defensin_beta_2"/>
    <property type="match status" value="1"/>
</dbReference>
<accession>A0A667FXF5</accession>
<keyword evidence="4 6" id="KW-0732">Signal</keyword>
<dbReference type="Ensembl" id="ENSLCNT00005008178.1">
    <property type="protein sequence ID" value="ENSLCNP00005007291.1"/>
    <property type="gene ID" value="ENSLCNG00005004783.1"/>
</dbReference>
<keyword evidence="5" id="KW-1015">Disulfide bond</keyword>
<name>A0A667FXF5_LYNCA</name>
<comment type="similarity">
    <text evidence="2 6">Belongs to the beta-defensin family.</text>
</comment>
<dbReference type="GO" id="GO:0045087">
    <property type="term" value="P:innate immune response"/>
    <property type="evidence" value="ECO:0007669"/>
    <property type="project" value="InterPro"/>
</dbReference>
<keyword evidence="6" id="KW-0929">Antimicrobial</keyword>
<dbReference type="AlphaFoldDB" id="A0A667FXF5"/>